<keyword evidence="4" id="KW-0560">Oxidoreductase</keyword>
<keyword evidence="8" id="KW-1185">Reference proteome</keyword>
<dbReference type="InterPro" id="IPR036873">
    <property type="entry name" value="Rhodanese-like_dom_sf"/>
</dbReference>
<dbReference type="PROSITE" id="PS50206">
    <property type="entry name" value="RHODANESE_3"/>
    <property type="match status" value="1"/>
</dbReference>
<dbReference type="EMBL" id="FZOC01000008">
    <property type="protein sequence ID" value="SNS20723.1"/>
    <property type="molecule type" value="Genomic_DNA"/>
</dbReference>
<keyword evidence="3" id="KW-0274">FAD</keyword>
<dbReference type="PANTHER" id="PTHR43429">
    <property type="entry name" value="PYRIDINE NUCLEOTIDE-DISULFIDE OXIDOREDUCTASE DOMAIN-CONTAINING"/>
    <property type="match status" value="1"/>
</dbReference>
<dbReference type="OrthoDB" id="9769238at2"/>
<dbReference type="SMART" id="SM00450">
    <property type="entry name" value="RHOD"/>
    <property type="match status" value="1"/>
</dbReference>
<dbReference type="Pfam" id="PF00581">
    <property type="entry name" value="Rhodanese"/>
    <property type="match status" value="1"/>
</dbReference>
<dbReference type="Gene3D" id="3.50.50.60">
    <property type="entry name" value="FAD/NAD(P)-binding domain"/>
    <property type="match status" value="2"/>
</dbReference>
<comment type="cofactor">
    <cofactor evidence="1">
        <name>FAD</name>
        <dbReference type="ChEBI" id="CHEBI:57692"/>
    </cofactor>
</comment>
<dbReference type="PANTHER" id="PTHR43429:SF1">
    <property type="entry name" value="NAD(P)H SULFUR OXIDOREDUCTASE (COA-DEPENDENT)"/>
    <property type="match status" value="1"/>
</dbReference>
<organism evidence="7 8">
    <name type="scientific">Humidesulfovibrio mexicanus</name>
    <dbReference type="NCBI Taxonomy" id="147047"/>
    <lineage>
        <taxon>Bacteria</taxon>
        <taxon>Pseudomonadati</taxon>
        <taxon>Thermodesulfobacteriota</taxon>
        <taxon>Desulfovibrionia</taxon>
        <taxon>Desulfovibrionales</taxon>
        <taxon>Desulfovibrionaceae</taxon>
        <taxon>Humidesulfovibrio</taxon>
    </lineage>
</organism>
<dbReference type="Gene3D" id="3.40.250.10">
    <property type="entry name" value="Rhodanese-like domain"/>
    <property type="match status" value="1"/>
</dbReference>
<dbReference type="GO" id="GO:0016491">
    <property type="term" value="F:oxidoreductase activity"/>
    <property type="evidence" value="ECO:0007669"/>
    <property type="project" value="UniProtKB-KW"/>
</dbReference>
<evidence type="ECO:0000313" key="7">
    <source>
        <dbReference type="EMBL" id="SNS20723.1"/>
    </source>
</evidence>
<dbReference type="InterPro" id="IPR023753">
    <property type="entry name" value="FAD/NAD-binding_dom"/>
</dbReference>
<dbReference type="InterPro" id="IPR050260">
    <property type="entry name" value="FAD-bd_OxRdtase"/>
</dbReference>
<protein>
    <submittedName>
        <fullName evidence="7">Pyridine nucleotide-disulphide oxidoreductase</fullName>
    </submittedName>
</protein>
<dbReference type="InterPro" id="IPR016156">
    <property type="entry name" value="FAD/NAD-linked_Rdtase_dimer_sf"/>
</dbReference>
<evidence type="ECO:0000256" key="2">
    <source>
        <dbReference type="ARBA" id="ARBA00022630"/>
    </source>
</evidence>
<proteinExistence type="predicted"/>
<dbReference type="SUPFAM" id="SSF55424">
    <property type="entry name" value="FAD/NAD-linked reductases, dimerisation (C-terminal) domain"/>
    <property type="match status" value="1"/>
</dbReference>
<reference evidence="7 8" key="1">
    <citation type="submission" date="2017-06" db="EMBL/GenBank/DDBJ databases">
        <authorList>
            <person name="Kim H.J."/>
            <person name="Triplett B.A."/>
        </authorList>
    </citation>
    <scope>NUCLEOTIDE SEQUENCE [LARGE SCALE GENOMIC DNA]</scope>
    <source>
        <strain evidence="7 8">DSM 13116</strain>
    </source>
</reference>
<evidence type="ECO:0000256" key="4">
    <source>
        <dbReference type="ARBA" id="ARBA00023002"/>
    </source>
</evidence>
<dbReference type="PRINTS" id="PR00411">
    <property type="entry name" value="PNDRDTASEI"/>
</dbReference>
<dbReference type="Pfam" id="PF07992">
    <property type="entry name" value="Pyr_redox_2"/>
    <property type="match status" value="1"/>
</dbReference>
<accession>A0A239CN03</accession>
<gene>
    <name evidence="7" type="ORF">SAMN04488503_3185</name>
</gene>
<dbReference type="AlphaFoldDB" id="A0A239CN03"/>
<sequence>MAQHVVVIGAVALGPKAAARFKRLEPDSRVTLVDRDALFSYGGCGIPFYVSGEVPDVDALRKTAFHMVRDEEFFRKTKGVDVRARTEAVAIDRAAKTVTLRHLPSKAEEVLPYDKLVLGTGSSPIVLPIPGANLPGVFTVNNLGAAQSIRELAASGKVGSAVVVGAGFIGLEMAVSLSDLWGIQTTVIEFRDQLLPGVSGPNIARMAMHHMREKGVEFRLAEQVQGFEAGADGRVARVVTNAGAVDADLVIMAVGVRPNDELARACGLDVHERGGIIVDKTMRTSDPDIFAGGDCVVLEHAVSKGATYLPMGSMANRQGRVIGTNLAGGHATFPPVVGSWCVKLFDLAAAGAGLTLAAAQNAGFDALCVHAGLVDRAHFYPEKGLMSLDLVVERGSGRVLGMQGLAVNGDALVGKVDVVAALLPSAPTAFDLGNVEMAYSPPFSAALDILNVLGNAADNILTGRNAGIHVDEFAALLHDGTDRIVLDCREAKGTEALVEKYPGIWINIPQGDLAEHLGALPRDKQIVLICSTGARSYEAFITLAHNGFENIVSVEGGITAVTAAGLDV</sequence>
<dbReference type="SUPFAM" id="SSF51905">
    <property type="entry name" value="FAD/NAD(P)-binding domain"/>
    <property type="match status" value="1"/>
</dbReference>
<feature type="domain" description="Rhodanese" evidence="6">
    <location>
        <begin position="506"/>
        <end position="566"/>
    </location>
</feature>
<evidence type="ECO:0000256" key="1">
    <source>
        <dbReference type="ARBA" id="ARBA00001974"/>
    </source>
</evidence>
<name>A0A239CN03_9BACT</name>
<evidence type="ECO:0000259" key="6">
    <source>
        <dbReference type="PROSITE" id="PS50206"/>
    </source>
</evidence>
<dbReference type="PRINTS" id="PR00368">
    <property type="entry name" value="FADPNR"/>
</dbReference>
<dbReference type="RefSeq" id="WP_089275371.1">
    <property type="nucleotide sequence ID" value="NZ_FZOC01000008.1"/>
</dbReference>
<evidence type="ECO:0000256" key="3">
    <source>
        <dbReference type="ARBA" id="ARBA00022827"/>
    </source>
</evidence>
<keyword evidence="5" id="KW-0676">Redox-active center</keyword>
<evidence type="ECO:0000256" key="5">
    <source>
        <dbReference type="ARBA" id="ARBA00023284"/>
    </source>
</evidence>
<dbReference type="CDD" id="cd00158">
    <property type="entry name" value="RHOD"/>
    <property type="match status" value="1"/>
</dbReference>
<dbReference type="Proteomes" id="UP000198324">
    <property type="component" value="Unassembled WGS sequence"/>
</dbReference>
<dbReference type="InterPro" id="IPR036188">
    <property type="entry name" value="FAD/NAD-bd_sf"/>
</dbReference>
<dbReference type="SUPFAM" id="SSF52821">
    <property type="entry name" value="Rhodanese/Cell cycle control phosphatase"/>
    <property type="match status" value="1"/>
</dbReference>
<evidence type="ECO:0000313" key="8">
    <source>
        <dbReference type="Proteomes" id="UP000198324"/>
    </source>
</evidence>
<dbReference type="InterPro" id="IPR001763">
    <property type="entry name" value="Rhodanese-like_dom"/>
</dbReference>
<keyword evidence="2" id="KW-0285">Flavoprotein</keyword>